<proteinExistence type="predicted"/>
<evidence type="ECO:0000313" key="3">
    <source>
        <dbReference type="Proteomes" id="UP000006294"/>
    </source>
</evidence>
<keyword evidence="1" id="KW-1133">Transmembrane helix</keyword>
<organism evidence="2 3">
    <name type="scientific">Amphibacillus xylanus (strain ATCC 51415 / DSM 6626 / JCM 7361 / LMG 17667 / NBRC 15112 / Ep01)</name>
    <dbReference type="NCBI Taxonomy" id="698758"/>
    <lineage>
        <taxon>Bacteria</taxon>
        <taxon>Bacillati</taxon>
        <taxon>Bacillota</taxon>
        <taxon>Bacilli</taxon>
        <taxon>Bacillales</taxon>
        <taxon>Bacillaceae</taxon>
        <taxon>Amphibacillus</taxon>
    </lineage>
</organism>
<keyword evidence="3" id="KW-1185">Reference proteome</keyword>
<evidence type="ECO:0000313" key="2">
    <source>
        <dbReference type="EMBL" id="BAM47847.1"/>
    </source>
</evidence>
<gene>
    <name evidence="2" type="ordered locus">AXY_17150</name>
</gene>
<dbReference type="HOGENOM" id="CLU_060318_2_0_9"/>
<feature type="transmembrane region" description="Helical" evidence="1">
    <location>
        <begin position="131"/>
        <end position="151"/>
    </location>
</feature>
<dbReference type="InterPro" id="IPR047928">
    <property type="entry name" value="Perm_prefix_1"/>
</dbReference>
<accession>K0J3U8</accession>
<feature type="transmembrane region" description="Helical" evidence="1">
    <location>
        <begin position="213"/>
        <end position="236"/>
    </location>
</feature>
<dbReference type="RefSeq" id="WP_015010439.1">
    <property type="nucleotide sequence ID" value="NC_018704.1"/>
</dbReference>
<dbReference type="OrthoDB" id="9815852at2"/>
<dbReference type="eggNOG" id="COG1396">
    <property type="taxonomic scope" value="Bacteria"/>
</dbReference>
<keyword evidence="1" id="KW-0472">Membrane</keyword>
<dbReference type="Proteomes" id="UP000006294">
    <property type="component" value="Chromosome"/>
</dbReference>
<dbReference type="NCBIfam" id="NF038403">
    <property type="entry name" value="perm_prefix_1"/>
    <property type="match status" value="1"/>
</dbReference>
<keyword evidence="1" id="KW-0812">Transmembrane</keyword>
<dbReference type="EMBL" id="AP012050">
    <property type="protein sequence ID" value="BAM47847.1"/>
    <property type="molecule type" value="Genomic_DNA"/>
</dbReference>
<dbReference type="PATRIC" id="fig|698758.3.peg.1712"/>
<name>K0J3U8_AMPXN</name>
<reference evidence="2 3" key="1">
    <citation type="submission" date="2011-01" db="EMBL/GenBank/DDBJ databases">
        <title>Whole genome sequence of Amphibacillus xylinus NBRC 15112.</title>
        <authorList>
            <person name="Nakazawa H."/>
            <person name="Katano Y."/>
            <person name="Nakamura S."/>
            <person name="Sasagawa M."/>
            <person name="Fukada J."/>
            <person name="Arai T."/>
            <person name="Sasakura N."/>
            <person name="Mochizuki D."/>
            <person name="Hosoyama A."/>
            <person name="Harada K."/>
            <person name="Horikawa H."/>
            <person name="Kato Y."/>
            <person name="Harada T."/>
            <person name="Sasaki K."/>
            <person name="Sekiguchi M."/>
            <person name="Hodoyama M."/>
            <person name="Nishiko R."/>
            <person name="Narita H."/>
            <person name="Hanamaki A."/>
            <person name="Hata C."/>
            <person name="Konno Y."/>
            <person name="Niimura Y."/>
            <person name="Yamazaki S."/>
            <person name="Fujita N."/>
        </authorList>
    </citation>
    <scope>NUCLEOTIDE SEQUENCE [LARGE SCALE GENOMIC DNA]</scope>
    <source>
        <strain evidence="3">ATCC 51415 / DSM 6626 / JCM 7361 / LMG 17667 / NBRC 15112 / Ep01</strain>
    </source>
</reference>
<evidence type="ECO:0000256" key="1">
    <source>
        <dbReference type="SAM" id="Phobius"/>
    </source>
</evidence>
<feature type="transmembrane region" description="Helical" evidence="1">
    <location>
        <begin position="97"/>
        <end position="119"/>
    </location>
</feature>
<dbReference type="AlphaFoldDB" id="K0J3U8"/>
<dbReference type="STRING" id="698758.AXY_17150"/>
<feature type="transmembrane region" description="Helical" evidence="1">
    <location>
        <begin position="263"/>
        <end position="285"/>
    </location>
</feature>
<sequence length="316" mass="35339">MDTIMSYLETMFAKLPKTPEVEQIKQELSMNMEEKYHELINLGKTENEAIGTVISEFGNIDELMEELGYAVEEEAERALSDQEVNDFLAENKHFGKMIGIGVSLILLAASIFMLINGVVSVMEIENRLLNIAGLIPLLLMVAVSVAIFIVADHRMEPFKAMLHNYQITPNQRYRLEQEANEFRSDQLKAVVIGVVLCIVAPLVLIIISVVDGAYASIGVSILLGLIAIAIFLFIYYGEQDSAYKKLLQEQNYQKPNADEEDKVVGAVAAFVWPLAVAIFLITGFIFNQWHINWLIFPITGLLFGGFAAVRSIMNED</sequence>
<feature type="transmembrane region" description="Helical" evidence="1">
    <location>
        <begin position="189"/>
        <end position="207"/>
    </location>
</feature>
<feature type="transmembrane region" description="Helical" evidence="1">
    <location>
        <begin position="291"/>
        <end position="309"/>
    </location>
</feature>
<protein>
    <submittedName>
        <fullName evidence="2">Uncharacterized protein</fullName>
    </submittedName>
</protein>
<dbReference type="KEGG" id="axl:AXY_17150"/>